<dbReference type="InterPro" id="IPR001466">
    <property type="entry name" value="Beta-lactam-related"/>
</dbReference>
<reference evidence="4" key="2">
    <citation type="submission" date="2023-06" db="EMBL/GenBank/DDBJ databases">
        <authorList>
            <consortium name="Lawrence Berkeley National Laboratory"/>
            <person name="Haridas S."/>
            <person name="Hensen N."/>
            <person name="Bonometti L."/>
            <person name="Westerberg I."/>
            <person name="Brannstrom I.O."/>
            <person name="Guillou S."/>
            <person name="Cros-Aarteil S."/>
            <person name="Calhoun S."/>
            <person name="Kuo A."/>
            <person name="Mondo S."/>
            <person name="Pangilinan J."/>
            <person name="Riley R."/>
            <person name="LaButti K."/>
            <person name="Andreopoulos B."/>
            <person name="Lipzen A."/>
            <person name="Chen C."/>
            <person name="Yanf M."/>
            <person name="Daum C."/>
            <person name="Ng V."/>
            <person name="Clum A."/>
            <person name="Steindorff A."/>
            <person name="Ohm R."/>
            <person name="Martin F."/>
            <person name="Silar P."/>
            <person name="Natvig D."/>
            <person name="Lalanne C."/>
            <person name="Gautier V."/>
            <person name="Ament-velasquez S.L."/>
            <person name="Kruys A."/>
            <person name="Hutchinson M.I."/>
            <person name="Powell A.J."/>
            <person name="Barry K."/>
            <person name="Miller A.N."/>
            <person name="Grigoriev I.V."/>
            <person name="Debuchy R."/>
            <person name="Gladieux P."/>
            <person name="Thoren M.H."/>
            <person name="Johannesson H."/>
        </authorList>
    </citation>
    <scope>NUCLEOTIDE SEQUENCE</scope>
    <source>
        <strain evidence="4">CBS 232.78</strain>
    </source>
</reference>
<comment type="caution">
    <text evidence="4">The sequence shown here is derived from an EMBL/GenBank/DDBJ whole genome shotgun (WGS) entry which is preliminary data.</text>
</comment>
<evidence type="ECO:0000259" key="2">
    <source>
        <dbReference type="Pfam" id="PF00144"/>
    </source>
</evidence>
<feature type="chain" id="PRO_5042076393" evidence="1">
    <location>
        <begin position="34"/>
        <end position="605"/>
    </location>
</feature>
<feature type="signal peptide" evidence="1">
    <location>
        <begin position="1"/>
        <end position="33"/>
    </location>
</feature>
<keyword evidence="1" id="KW-0732">Signal</keyword>
<feature type="domain" description="Beta-lactamase-like ARB-00930-like C-terminal" evidence="3">
    <location>
        <begin position="451"/>
        <end position="604"/>
    </location>
</feature>
<evidence type="ECO:0000256" key="1">
    <source>
        <dbReference type="SAM" id="SignalP"/>
    </source>
</evidence>
<keyword evidence="5" id="KW-1185">Reference proteome</keyword>
<sequence>MKISPSSWVTMRVTASPLALFLAAAATTRTVLAGPNCPPLGPVFEKPRNFKTSPAIIEAIAGLTADLTARDLDNSSGVLAGSTSYSIEIFSTTPDTPVIFSWHHTAPELIASNTTGVKKTDSDTVYRLGSLTKIYAVYTWLAQDGFSKWNDPITKYVPELAAAAEKGKSDPVGNVPWDEVTIGSLASQLSGAIRDYGLLGELSQQYNQSIAVALGFPPLNSSDPSLPKCGQWPLCNRTEFFDGLLQAYPSYAPFTTPAYTNTGFQIMAYALESIKGKSFKSMMEESIFKPLGLRHTYYDNAPASEGIIPGNPADAGWYYQIGDESPAGNMYASVGDISALGRSILSSSILSPVLTRRWLKPAALTSEPVASVGYPWGIRRITLPLANGKRTVDAYNKAGRIGYYSSLLNILPDYDVGFSVLIAGPNIPGNTNFNIADLLGSRLLPALEAAAREQAQAEFGGDYFVSPDDDTGRNSSIQITTQSDRPGLGIERWISNGTDMKTVAVVLAAGYTGVAPSVRLYPTGLETLSPSGDGSKRVAFKAVFEDTNTPARPNSMFSTDCGTWVTLTSVSYGTQSLDQFVFVVDKGGKVVSIESPALRVVMKKT</sequence>
<dbReference type="InterPro" id="IPR051478">
    <property type="entry name" value="Beta-lactamase-like_AB/R"/>
</dbReference>
<dbReference type="PANTHER" id="PTHR22935">
    <property type="entry name" value="PENICILLIN-BINDING PROTEIN"/>
    <property type="match status" value="1"/>
</dbReference>
<evidence type="ECO:0000259" key="3">
    <source>
        <dbReference type="Pfam" id="PF26335"/>
    </source>
</evidence>
<evidence type="ECO:0000313" key="5">
    <source>
        <dbReference type="Proteomes" id="UP001285441"/>
    </source>
</evidence>
<dbReference type="InterPro" id="IPR012338">
    <property type="entry name" value="Beta-lactam/transpept-like"/>
</dbReference>
<dbReference type="InterPro" id="IPR058664">
    <property type="entry name" value="ARB_00930-like_C"/>
</dbReference>
<organism evidence="4 5">
    <name type="scientific">Podospora didyma</name>
    <dbReference type="NCBI Taxonomy" id="330526"/>
    <lineage>
        <taxon>Eukaryota</taxon>
        <taxon>Fungi</taxon>
        <taxon>Dikarya</taxon>
        <taxon>Ascomycota</taxon>
        <taxon>Pezizomycotina</taxon>
        <taxon>Sordariomycetes</taxon>
        <taxon>Sordariomycetidae</taxon>
        <taxon>Sordariales</taxon>
        <taxon>Podosporaceae</taxon>
        <taxon>Podospora</taxon>
    </lineage>
</organism>
<dbReference type="Pfam" id="PF00144">
    <property type="entry name" value="Beta-lactamase"/>
    <property type="match status" value="1"/>
</dbReference>
<name>A0AAE0U6F7_9PEZI</name>
<reference evidence="4" key="1">
    <citation type="journal article" date="2023" name="Mol. Phylogenet. Evol.">
        <title>Genome-scale phylogeny and comparative genomics of the fungal order Sordariales.</title>
        <authorList>
            <person name="Hensen N."/>
            <person name="Bonometti L."/>
            <person name="Westerberg I."/>
            <person name="Brannstrom I.O."/>
            <person name="Guillou S."/>
            <person name="Cros-Aarteil S."/>
            <person name="Calhoun S."/>
            <person name="Haridas S."/>
            <person name="Kuo A."/>
            <person name="Mondo S."/>
            <person name="Pangilinan J."/>
            <person name="Riley R."/>
            <person name="LaButti K."/>
            <person name="Andreopoulos B."/>
            <person name="Lipzen A."/>
            <person name="Chen C."/>
            <person name="Yan M."/>
            <person name="Daum C."/>
            <person name="Ng V."/>
            <person name="Clum A."/>
            <person name="Steindorff A."/>
            <person name="Ohm R.A."/>
            <person name="Martin F."/>
            <person name="Silar P."/>
            <person name="Natvig D.O."/>
            <person name="Lalanne C."/>
            <person name="Gautier V."/>
            <person name="Ament-Velasquez S.L."/>
            <person name="Kruys A."/>
            <person name="Hutchinson M.I."/>
            <person name="Powell A.J."/>
            <person name="Barry K."/>
            <person name="Miller A.N."/>
            <person name="Grigoriev I.V."/>
            <person name="Debuchy R."/>
            <person name="Gladieux P."/>
            <person name="Hiltunen Thoren M."/>
            <person name="Johannesson H."/>
        </authorList>
    </citation>
    <scope>NUCLEOTIDE SEQUENCE</scope>
    <source>
        <strain evidence="4">CBS 232.78</strain>
    </source>
</reference>
<evidence type="ECO:0000313" key="4">
    <source>
        <dbReference type="EMBL" id="KAK3392691.1"/>
    </source>
</evidence>
<dbReference type="PANTHER" id="PTHR22935:SF97">
    <property type="entry name" value="BETA-LACTAMASE-RELATED DOMAIN-CONTAINING PROTEIN"/>
    <property type="match status" value="1"/>
</dbReference>
<dbReference type="AlphaFoldDB" id="A0AAE0U6F7"/>
<dbReference type="Gene3D" id="3.40.710.10">
    <property type="entry name" value="DD-peptidase/beta-lactamase superfamily"/>
    <property type="match status" value="1"/>
</dbReference>
<dbReference type="Pfam" id="PF26335">
    <property type="entry name" value="ARB_00930_C"/>
    <property type="match status" value="1"/>
</dbReference>
<dbReference type="SUPFAM" id="SSF56601">
    <property type="entry name" value="beta-lactamase/transpeptidase-like"/>
    <property type="match status" value="1"/>
</dbReference>
<dbReference type="Proteomes" id="UP001285441">
    <property type="component" value="Unassembled WGS sequence"/>
</dbReference>
<proteinExistence type="predicted"/>
<feature type="domain" description="Beta-lactamase-related" evidence="2">
    <location>
        <begin position="115"/>
        <end position="425"/>
    </location>
</feature>
<dbReference type="EMBL" id="JAULSW010000001">
    <property type="protein sequence ID" value="KAK3392691.1"/>
    <property type="molecule type" value="Genomic_DNA"/>
</dbReference>
<accession>A0AAE0U6F7</accession>
<protein>
    <submittedName>
        <fullName evidence="4">Beta-lactamase/transpeptidase-like protein</fullName>
    </submittedName>
</protein>
<gene>
    <name evidence="4" type="ORF">B0H63DRAFT_405715</name>
</gene>